<feature type="transmembrane region" description="Helical" evidence="1">
    <location>
        <begin position="71"/>
        <end position="92"/>
    </location>
</feature>
<evidence type="ECO:0000313" key="2">
    <source>
        <dbReference type="EMBL" id="AVQ00011.1"/>
    </source>
</evidence>
<keyword evidence="1" id="KW-0472">Membrane</keyword>
<gene>
    <name evidence="2" type="ORF">C7S18_05645</name>
</gene>
<keyword evidence="3" id="KW-1185">Reference proteome</keyword>
<dbReference type="Proteomes" id="UP000241074">
    <property type="component" value="Chromosome"/>
</dbReference>
<evidence type="ECO:0000256" key="1">
    <source>
        <dbReference type="SAM" id="Phobius"/>
    </source>
</evidence>
<dbReference type="KEGG" id="xba:C7S18_05645"/>
<reference evidence="2 3" key="2">
    <citation type="submission" date="2018-03" db="EMBL/GenBank/DDBJ databases">
        <authorList>
            <person name="Keele B.F."/>
        </authorList>
    </citation>
    <scope>NUCLEOTIDE SEQUENCE [LARGE SCALE GENOMIC DNA]</scope>
    <source>
        <strain evidence="2 3">D13</strain>
    </source>
</reference>
<organism evidence="2 3">
    <name type="scientific">Ahniella affigens</name>
    <dbReference type="NCBI Taxonomy" id="2021234"/>
    <lineage>
        <taxon>Bacteria</taxon>
        <taxon>Pseudomonadati</taxon>
        <taxon>Pseudomonadota</taxon>
        <taxon>Gammaproteobacteria</taxon>
        <taxon>Lysobacterales</taxon>
        <taxon>Rhodanobacteraceae</taxon>
        <taxon>Ahniella</taxon>
    </lineage>
</organism>
<keyword evidence="1" id="KW-1133">Transmembrane helix</keyword>
<sequence length="135" mass="14172">MLAALPLLAIAILIANGLAFLGDVAMTQVMFALPLPSGTALALTVGDGLVLLGLVLLYVELFKATRTSTSTILDHALSLAVFIVALVEFLIVPRFGQGTFLALTVMCLIDVIAGFTVTISAARRDFGPIREERAG</sequence>
<feature type="transmembrane region" description="Helical" evidence="1">
    <location>
        <begin position="37"/>
        <end position="59"/>
    </location>
</feature>
<dbReference type="RefSeq" id="WP_106893929.1">
    <property type="nucleotide sequence ID" value="NZ_CP027860.1"/>
</dbReference>
<dbReference type="AlphaFoldDB" id="A0A2P1PYV3"/>
<protein>
    <submittedName>
        <fullName evidence="2">Uncharacterized protein</fullName>
    </submittedName>
</protein>
<accession>A0A2P1PYV3</accession>
<feature type="transmembrane region" description="Helical" evidence="1">
    <location>
        <begin position="98"/>
        <end position="122"/>
    </location>
</feature>
<dbReference type="EMBL" id="CP027860">
    <property type="protein sequence ID" value="AVQ00011.1"/>
    <property type="molecule type" value="Genomic_DNA"/>
</dbReference>
<dbReference type="OrthoDB" id="9811032at2"/>
<keyword evidence="1" id="KW-0812">Transmembrane</keyword>
<name>A0A2P1PYV3_9GAMM</name>
<reference evidence="2 3" key="1">
    <citation type="submission" date="2018-03" db="EMBL/GenBank/DDBJ databases">
        <title>Ahniella affigens gen. nov., sp. nov., a gammaproteobacterium isolated from sandy soil near a stream.</title>
        <authorList>
            <person name="Ko Y."/>
            <person name="Kim J.-H."/>
        </authorList>
    </citation>
    <scope>NUCLEOTIDE SEQUENCE [LARGE SCALE GENOMIC DNA]</scope>
    <source>
        <strain evidence="2 3">D13</strain>
    </source>
</reference>
<evidence type="ECO:0000313" key="3">
    <source>
        <dbReference type="Proteomes" id="UP000241074"/>
    </source>
</evidence>
<proteinExistence type="predicted"/>